<keyword evidence="1" id="KW-0812">Transmembrane</keyword>
<sequence>MTPLKQFSLTHVILLSSLVLSWLPHLPMLVELLTENCNKIMLELLSVVGRPTYATEVTIVLLNVASLVSVKLSVLL</sequence>
<name>A0A4Y7IPF7_PAPSO</name>
<feature type="transmembrane region" description="Helical" evidence="1">
    <location>
        <begin position="53"/>
        <end position="74"/>
    </location>
</feature>
<evidence type="ECO:0000256" key="1">
    <source>
        <dbReference type="SAM" id="Phobius"/>
    </source>
</evidence>
<keyword evidence="3" id="KW-1185">Reference proteome</keyword>
<evidence type="ECO:0000313" key="2">
    <source>
        <dbReference type="EMBL" id="RZC49592.1"/>
    </source>
</evidence>
<organism evidence="2 3">
    <name type="scientific">Papaver somniferum</name>
    <name type="common">Opium poppy</name>
    <dbReference type="NCBI Taxonomy" id="3469"/>
    <lineage>
        <taxon>Eukaryota</taxon>
        <taxon>Viridiplantae</taxon>
        <taxon>Streptophyta</taxon>
        <taxon>Embryophyta</taxon>
        <taxon>Tracheophyta</taxon>
        <taxon>Spermatophyta</taxon>
        <taxon>Magnoliopsida</taxon>
        <taxon>Ranunculales</taxon>
        <taxon>Papaveraceae</taxon>
        <taxon>Papaveroideae</taxon>
        <taxon>Papaver</taxon>
    </lineage>
</organism>
<proteinExistence type="predicted"/>
<gene>
    <name evidence="2" type="ORF">C5167_018018</name>
</gene>
<feature type="transmembrane region" description="Helical" evidence="1">
    <location>
        <begin position="12"/>
        <end position="33"/>
    </location>
</feature>
<dbReference type="Gramene" id="RZC49592">
    <property type="protein sequence ID" value="RZC49592"/>
    <property type="gene ID" value="C5167_018018"/>
</dbReference>
<dbReference type="EMBL" id="CM010716">
    <property type="protein sequence ID" value="RZC49592.1"/>
    <property type="molecule type" value="Genomic_DNA"/>
</dbReference>
<keyword evidence="1" id="KW-0472">Membrane</keyword>
<accession>A0A4Y7IPF7</accession>
<keyword evidence="1" id="KW-1133">Transmembrane helix</keyword>
<protein>
    <submittedName>
        <fullName evidence="2">Uncharacterized protein</fullName>
    </submittedName>
</protein>
<reference evidence="2 3" key="1">
    <citation type="journal article" date="2018" name="Science">
        <title>The opium poppy genome and morphinan production.</title>
        <authorList>
            <person name="Guo L."/>
            <person name="Winzer T."/>
            <person name="Yang X."/>
            <person name="Li Y."/>
            <person name="Ning Z."/>
            <person name="He Z."/>
            <person name="Teodor R."/>
            <person name="Lu Y."/>
            <person name="Bowser T.A."/>
            <person name="Graham I.A."/>
            <person name="Ye K."/>
        </authorList>
    </citation>
    <scope>NUCLEOTIDE SEQUENCE [LARGE SCALE GENOMIC DNA]</scope>
    <source>
        <strain evidence="3">cv. HN1</strain>
        <tissue evidence="2">Leaves</tissue>
    </source>
</reference>
<evidence type="ECO:0000313" key="3">
    <source>
        <dbReference type="Proteomes" id="UP000316621"/>
    </source>
</evidence>
<dbReference type="Proteomes" id="UP000316621">
    <property type="component" value="Chromosome 2"/>
</dbReference>
<dbReference type="AlphaFoldDB" id="A0A4Y7IPF7"/>